<evidence type="ECO:0000313" key="2">
    <source>
        <dbReference type="EMBL" id="OAF63464.1"/>
    </source>
</evidence>
<evidence type="ECO:0000256" key="1">
    <source>
        <dbReference type="SAM" id="MobiDB-lite"/>
    </source>
</evidence>
<name>A0A177AQE3_9PEZI</name>
<proteinExistence type="predicted"/>
<dbReference type="EMBL" id="KV441386">
    <property type="protein sequence ID" value="OAF63464.1"/>
    <property type="molecule type" value="Genomic_DNA"/>
</dbReference>
<dbReference type="RefSeq" id="XP_024328732.1">
    <property type="nucleotide sequence ID" value="XM_024464038.1"/>
</dbReference>
<accession>A0A177AQE3</accession>
<dbReference type="GeneID" id="36283442"/>
<sequence>MNKLNYISNLTSIPLPIFKTSNHSPNPPLKKHPQKNQPLVLHLEELLVLRNSVIEGNIDRGSDALSDSTELLWQLSDNSLAELISRRLLLLEVDEDNRADNQETVEPGLGSEDSLEGGLDARDEIGGGAGDLDGLIEGELDRGTGGLGALIDVVEEGGALDQDGDRLAESDQAAVELGDRGVELGGVAGDLGHGGEDGGAVSDDGGGQKGDGEDGETHVDGCGWGLRVEVKVVCLDGLACWFLTGGGGKRKGVMGGRRINYILSYYSIFAHGILPLFSPPAAADGVREPSSSGVEGGKVDHHRMWGGRNRIIAESGRSRV</sequence>
<organism evidence="2">
    <name type="scientific">Pseudogymnoascus destructans</name>
    <dbReference type="NCBI Taxonomy" id="655981"/>
    <lineage>
        <taxon>Eukaryota</taxon>
        <taxon>Fungi</taxon>
        <taxon>Dikarya</taxon>
        <taxon>Ascomycota</taxon>
        <taxon>Pezizomycotina</taxon>
        <taxon>Leotiomycetes</taxon>
        <taxon>Thelebolales</taxon>
        <taxon>Thelebolaceae</taxon>
        <taxon>Pseudogymnoascus</taxon>
    </lineage>
</organism>
<feature type="region of interest" description="Disordered" evidence="1">
    <location>
        <begin position="186"/>
        <end position="216"/>
    </location>
</feature>
<dbReference type="Proteomes" id="UP000077154">
    <property type="component" value="Unassembled WGS sequence"/>
</dbReference>
<protein>
    <submittedName>
        <fullName evidence="2">Uncharacterized protein</fullName>
    </submittedName>
</protein>
<dbReference type="AlphaFoldDB" id="A0A177AQE3"/>
<dbReference type="OrthoDB" id="10662097at2759"/>
<gene>
    <name evidence="2" type="ORF">VC83_00344</name>
</gene>
<reference evidence="2" key="1">
    <citation type="submission" date="2016-03" db="EMBL/GenBank/DDBJ databases">
        <title>Updated assembly of Pseudogymnoascus destructans, the fungus causing white-nose syndrome of bats.</title>
        <authorList>
            <person name="Palmer J.M."/>
            <person name="Drees K.P."/>
            <person name="Foster J.T."/>
            <person name="Lindner D.L."/>
        </authorList>
    </citation>
    <scope>NUCLEOTIDE SEQUENCE [LARGE SCALE GENOMIC DNA]</scope>
    <source>
        <strain evidence="2">20631-21</strain>
    </source>
</reference>